<gene>
    <name evidence="4" type="ORF">SCHPADRAFT_297440</name>
</gene>
<dbReference type="GO" id="GO:0016491">
    <property type="term" value="F:oxidoreductase activity"/>
    <property type="evidence" value="ECO:0007669"/>
    <property type="project" value="UniProtKB-KW"/>
</dbReference>
<accession>A0A0H2RSZ9</accession>
<dbReference type="EMBL" id="KQ085939">
    <property type="protein sequence ID" value="KLO14747.1"/>
    <property type="molecule type" value="Genomic_DNA"/>
</dbReference>
<dbReference type="AlphaFoldDB" id="A0A0H2RSZ9"/>
<organism evidence="4 5">
    <name type="scientific">Schizopora paradoxa</name>
    <dbReference type="NCBI Taxonomy" id="27342"/>
    <lineage>
        <taxon>Eukaryota</taxon>
        <taxon>Fungi</taxon>
        <taxon>Dikarya</taxon>
        <taxon>Basidiomycota</taxon>
        <taxon>Agaricomycotina</taxon>
        <taxon>Agaricomycetes</taxon>
        <taxon>Hymenochaetales</taxon>
        <taxon>Schizoporaceae</taxon>
        <taxon>Schizopora</taxon>
    </lineage>
</organism>
<dbReference type="Proteomes" id="UP000053477">
    <property type="component" value="Unassembled WGS sequence"/>
</dbReference>
<keyword evidence="5" id="KW-1185">Reference proteome</keyword>
<protein>
    <submittedName>
        <fullName evidence="4">NAD-binding protein</fullName>
    </submittedName>
</protein>
<dbReference type="OrthoDB" id="9876299at2759"/>
<keyword evidence="3" id="KW-0175">Coiled coil</keyword>
<evidence type="ECO:0000256" key="1">
    <source>
        <dbReference type="ARBA" id="ARBA00006484"/>
    </source>
</evidence>
<proteinExistence type="inferred from homology"/>
<keyword evidence="2" id="KW-0560">Oxidoreductase</keyword>
<dbReference type="InterPro" id="IPR036291">
    <property type="entry name" value="NAD(P)-bd_dom_sf"/>
</dbReference>
<evidence type="ECO:0000313" key="4">
    <source>
        <dbReference type="EMBL" id="KLO14747.1"/>
    </source>
</evidence>
<dbReference type="Gene3D" id="3.40.50.720">
    <property type="entry name" value="NAD(P)-binding Rossmann-like Domain"/>
    <property type="match status" value="1"/>
</dbReference>
<dbReference type="SUPFAM" id="SSF51735">
    <property type="entry name" value="NAD(P)-binding Rossmann-fold domains"/>
    <property type="match status" value="1"/>
</dbReference>
<dbReference type="InParanoid" id="A0A0H2RSZ9"/>
<dbReference type="GO" id="GO:0016020">
    <property type="term" value="C:membrane"/>
    <property type="evidence" value="ECO:0007669"/>
    <property type="project" value="TreeGrafter"/>
</dbReference>
<dbReference type="Pfam" id="PF00106">
    <property type="entry name" value="adh_short"/>
    <property type="match status" value="1"/>
</dbReference>
<dbReference type="PRINTS" id="PR00081">
    <property type="entry name" value="GDHRDH"/>
</dbReference>
<comment type="similarity">
    <text evidence="1">Belongs to the short-chain dehydrogenases/reductases (SDR) family.</text>
</comment>
<sequence length="304" mass="32925">MSNSSLGVAPGTRVDVYPAIDPSNFTDALKDKVAFVTGAGRGIGKAIAISLAQSGAHVALLSRTKAQLDEVAEVIRLKFNRKVLVFAVDARSESAVEDAFVTTEKELGKLDIVVANAGSGIWRPFAYLDFSDWWQEMETNLKAPMFLTQLAIRSMRERNQGTVIAVSSAAGCRSGVGVSAYYASKTGLNRAIACVQLELEAEGKSGVQLYALHPGCVKTQLGVLHEDLDKMTPGKIDEVKAWVDSFANPPELAGQLCVYLATGKAKELRGRYIDAEKDIEAVVEQADIVKRENLYDLCIRRLGE</sequence>
<evidence type="ECO:0000256" key="3">
    <source>
        <dbReference type="SAM" id="Coils"/>
    </source>
</evidence>
<dbReference type="PANTHER" id="PTHR44196">
    <property type="entry name" value="DEHYDROGENASE/REDUCTASE SDR FAMILY MEMBER 7B"/>
    <property type="match status" value="1"/>
</dbReference>
<evidence type="ECO:0000256" key="2">
    <source>
        <dbReference type="ARBA" id="ARBA00023002"/>
    </source>
</evidence>
<feature type="coiled-coil region" evidence="3">
    <location>
        <begin position="265"/>
        <end position="292"/>
    </location>
</feature>
<dbReference type="InterPro" id="IPR002347">
    <property type="entry name" value="SDR_fam"/>
</dbReference>
<dbReference type="PANTHER" id="PTHR44196:SF1">
    <property type="entry name" value="DEHYDROGENASE_REDUCTASE SDR FAMILY MEMBER 7B"/>
    <property type="match status" value="1"/>
</dbReference>
<dbReference type="CDD" id="cd05233">
    <property type="entry name" value="SDR_c"/>
    <property type="match status" value="1"/>
</dbReference>
<name>A0A0H2RSZ9_9AGAM</name>
<evidence type="ECO:0000313" key="5">
    <source>
        <dbReference type="Proteomes" id="UP000053477"/>
    </source>
</evidence>
<reference evidence="4 5" key="1">
    <citation type="submission" date="2015-04" db="EMBL/GenBank/DDBJ databases">
        <title>Complete genome sequence of Schizopora paradoxa KUC8140, a cosmopolitan wood degrader in East Asia.</title>
        <authorList>
            <consortium name="DOE Joint Genome Institute"/>
            <person name="Min B."/>
            <person name="Park H."/>
            <person name="Jang Y."/>
            <person name="Kim J.-J."/>
            <person name="Kim K.H."/>
            <person name="Pangilinan J."/>
            <person name="Lipzen A."/>
            <person name="Riley R."/>
            <person name="Grigoriev I.V."/>
            <person name="Spatafora J.W."/>
            <person name="Choi I.-G."/>
        </authorList>
    </citation>
    <scope>NUCLEOTIDE SEQUENCE [LARGE SCALE GENOMIC DNA]</scope>
    <source>
        <strain evidence="4 5">KUC8140</strain>
    </source>
</reference>
<dbReference type="STRING" id="27342.A0A0H2RSZ9"/>